<dbReference type="CDD" id="cd01844">
    <property type="entry name" value="SGNH_hydrolase_like_6"/>
    <property type="match status" value="1"/>
</dbReference>
<gene>
    <name evidence="4" type="ORF">V5E97_13235</name>
</gene>
<dbReference type="GO" id="GO:0016788">
    <property type="term" value="F:hydrolase activity, acting on ester bonds"/>
    <property type="evidence" value="ECO:0007669"/>
    <property type="project" value="UniProtKB-ARBA"/>
</dbReference>
<protein>
    <submittedName>
        <fullName evidence="4">SGNH/GDSL hydrolase family protein</fullName>
    </submittedName>
</protein>
<dbReference type="AlphaFoldDB" id="A0AAU7CQQ2"/>
<evidence type="ECO:0000259" key="3">
    <source>
        <dbReference type="Pfam" id="PF14607"/>
    </source>
</evidence>
<dbReference type="InterPro" id="IPR013830">
    <property type="entry name" value="SGNH_hydro"/>
</dbReference>
<dbReference type="Gene3D" id="2.60.120.260">
    <property type="entry name" value="Galactose-binding domain-like"/>
    <property type="match status" value="1"/>
</dbReference>
<dbReference type="Pfam" id="PF14606">
    <property type="entry name" value="Lipase_GDSL_3"/>
    <property type="match status" value="1"/>
</dbReference>
<dbReference type="Gene3D" id="3.40.50.1110">
    <property type="entry name" value="SGNH hydrolase"/>
    <property type="match status" value="1"/>
</dbReference>
<evidence type="ECO:0000313" key="4">
    <source>
        <dbReference type="EMBL" id="XBH06961.1"/>
    </source>
</evidence>
<feature type="domain" description="SGNH hydrolase-type esterase N-terminal" evidence="3">
    <location>
        <begin position="27"/>
        <end position="171"/>
    </location>
</feature>
<feature type="domain" description="SGNH hydrolase-type esterase" evidence="2">
    <location>
        <begin position="183"/>
        <end position="358"/>
    </location>
</feature>
<dbReference type="SUPFAM" id="SSF52266">
    <property type="entry name" value="SGNH hydrolase"/>
    <property type="match status" value="1"/>
</dbReference>
<feature type="chain" id="PRO_5043324607" evidence="1">
    <location>
        <begin position="24"/>
        <end position="369"/>
    </location>
</feature>
<keyword evidence="4" id="KW-0378">Hydrolase</keyword>
<dbReference type="PANTHER" id="PTHR30383">
    <property type="entry name" value="THIOESTERASE 1/PROTEASE 1/LYSOPHOSPHOLIPASE L1"/>
    <property type="match status" value="1"/>
</dbReference>
<keyword evidence="1" id="KW-0732">Signal</keyword>
<evidence type="ECO:0000256" key="1">
    <source>
        <dbReference type="SAM" id="SignalP"/>
    </source>
</evidence>
<dbReference type="InterPro" id="IPR036514">
    <property type="entry name" value="SGNH_hydro_sf"/>
</dbReference>
<dbReference type="EMBL" id="CP155447">
    <property type="protein sequence ID" value="XBH06961.1"/>
    <property type="molecule type" value="Genomic_DNA"/>
</dbReference>
<proteinExistence type="predicted"/>
<dbReference type="InterPro" id="IPR051532">
    <property type="entry name" value="Ester_Hydrolysis_Enzymes"/>
</dbReference>
<evidence type="ECO:0000259" key="2">
    <source>
        <dbReference type="Pfam" id="PF14606"/>
    </source>
</evidence>
<sequence length="369" mass="40235">MTQFRFSGLLFAITLAWAGSVTADDGIEWRDIRSFAMEGQGWKDVQMPFDRLPRKAEGVVRPRIWSLSRNTAGLCARFVTDATEIHARWTLTSDQLAMSHMPATGVSGLDLYARDDQGRWRWLAMGEPTAMTNSKVLAKGIKPGSREYMIYLPLYNGVSAAEIGVPRDATIAPAEPRPEGSRRPVVFYGTSITQGGCASRPGMVHTAIVGRQLDVPVVNLGFTSNGTMDPPITDLLAELDAAVYVIDCLPNMTAPEIAARTGPLVKTLRKARPKTPILLVESRPFADSTFLDAQRQRIEASRAALKAAYQHLFAEGIEGLHYLDGDPLLGDDGEATVDGSHPTDLGFMRMADVFTHAIAPLVNKRIAGQ</sequence>
<name>A0AAU7CQQ2_9BACT</name>
<accession>A0AAU7CQQ2</accession>
<dbReference type="InterPro" id="IPR032740">
    <property type="entry name" value="GxDLY"/>
</dbReference>
<dbReference type="PANTHER" id="PTHR30383:SF29">
    <property type="entry name" value="SGNH HYDROLASE-TYPE ESTERASE DOMAIN-CONTAINING PROTEIN"/>
    <property type="match status" value="1"/>
</dbReference>
<feature type="signal peptide" evidence="1">
    <location>
        <begin position="1"/>
        <end position="23"/>
    </location>
</feature>
<dbReference type="RefSeq" id="WP_406699809.1">
    <property type="nucleotide sequence ID" value="NZ_CP155447.1"/>
</dbReference>
<organism evidence="4">
    <name type="scientific">Singulisphaera sp. Ch08</name>
    <dbReference type="NCBI Taxonomy" id="3120278"/>
    <lineage>
        <taxon>Bacteria</taxon>
        <taxon>Pseudomonadati</taxon>
        <taxon>Planctomycetota</taxon>
        <taxon>Planctomycetia</taxon>
        <taxon>Isosphaerales</taxon>
        <taxon>Isosphaeraceae</taxon>
        <taxon>Singulisphaera</taxon>
    </lineage>
</organism>
<dbReference type="Pfam" id="PF14607">
    <property type="entry name" value="GxDLY"/>
    <property type="match status" value="1"/>
</dbReference>
<reference evidence="4" key="1">
    <citation type="submission" date="2024-05" db="EMBL/GenBank/DDBJ databases">
        <title>Planctomycetes of the genus Singulisphaera possess chitinolytic capabilities.</title>
        <authorList>
            <person name="Ivanova A."/>
        </authorList>
    </citation>
    <scope>NUCLEOTIDE SEQUENCE</scope>
    <source>
        <strain evidence="4">Ch08T</strain>
    </source>
</reference>